<evidence type="ECO:0000313" key="9">
    <source>
        <dbReference type="Proteomes" id="UP000224507"/>
    </source>
</evidence>
<dbReference type="Proteomes" id="UP000224507">
    <property type="component" value="Unassembled WGS sequence"/>
</dbReference>
<reference evidence="6 9" key="3">
    <citation type="submission" date="2017-06" db="EMBL/GenBank/DDBJ databases">
        <title>Draft genome sequence of Fusobacterium nucleatum subsp. polymorphum KCOM 1274 (=ChDC F309).</title>
        <authorList>
            <person name="Kook J.-K."/>
            <person name="Park S.-N."/>
            <person name="Lim Y.K."/>
            <person name="Roh H."/>
        </authorList>
    </citation>
    <scope>NUCLEOTIDE SEQUENCE [LARGE SCALE GENOMIC DNA]</scope>
    <source>
        <strain evidence="6">KCOM 1274</strain>
        <strain evidence="9">KCOM 1274 (ChDC F309)</strain>
    </source>
</reference>
<dbReference type="InterPro" id="IPR036979">
    <property type="entry name" value="CM_dom_sf"/>
</dbReference>
<reference evidence="3 7" key="2">
    <citation type="submission" date="2017-06" db="EMBL/GenBank/DDBJ databases">
        <title>Draft genome sequence of Fusobacterium nucleatum subsp. polymorphum KCOM 1260 (=ChDC F218).</title>
        <authorList>
            <person name="Kook J.-K."/>
            <person name="Park S.-N."/>
            <person name="Lim Y.K."/>
            <person name="Roh H."/>
        </authorList>
    </citation>
    <scope>NUCLEOTIDE SEQUENCE [LARGE SCALE GENOMIC DNA]</scope>
    <source>
        <strain evidence="3">KCOM 1260</strain>
        <strain evidence="7">KCOM 1260 (ChDC F218)</strain>
    </source>
</reference>
<reference evidence="5 10" key="1">
    <citation type="submission" date="2017-06" db="EMBL/GenBank/DDBJ databases">
        <title>Draft genome sequence of Fusobacterium nucleatum subsp. polymorphum KCOM 1002 (=ChDC F175).</title>
        <authorList>
            <person name="Kook J.-K."/>
            <person name="Park S.-N."/>
            <person name="Lim Y.K."/>
            <person name="Roh H."/>
        </authorList>
    </citation>
    <scope>NUCLEOTIDE SEQUENCE [LARGE SCALE GENOMIC DNA]</scope>
    <source>
        <strain evidence="5">KCOM 1002</strain>
        <strain evidence="10">KCOM 1002 (ChDC F175)</strain>
    </source>
</reference>
<gene>
    <name evidence="5" type="ORF">CA840_02405</name>
    <name evidence="3" type="ORF">CBG50_11390</name>
    <name evidence="6" type="ORF">CBG56_07245</name>
    <name evidence="4" type="ORF">CBG61_08280</name>
</gene>
<evidence type="ECO:0000256" key="1">
    <source>
        <dbReference type="ARBA" id="ARBA00023235"/>
    </source>
</evidence>
<dbReference type="Proteomes" id="UP000197638">
    <property type="component" value="Chromosome"/>
</dbReference>
<dbReference type="Proteomes" id="UP000196759">
    <property type="component" value="Chromosome"/>
</dbReference>
<evidence type="ECO:0000313" key="5">
    <source>
        <dbReference type="EMBL" id="PHH96305.1"/>
    </source>
</evidence>
<dbReference type="SUPFAM" id="SSF48600">
    <property type="entry name" value="Chorismate mutase II"/>
    <property type="match status" value="1"/>
</dbReference>
<dbReference type="PANTHER" id="PTHR38041">
    <property type="entry name" value="CHORISMATE MUTASE"/>
    <property type="match status" value="1"/>
</dbReference>
<dbReference type="InterPro" id="IPR051331">
    <property type="entry name" value="Chorismate_mutase-related"/>
</dbReference>
<dbReference type="Gene3D" id="1.20.59.10">
    <property type="entry name" value="Chorismate mutase"/>
    <property type="match status" value="1"/>
</dbReference>
<dbReference type="SMART" id="SM00830">
    <property type="entry name" value="CM_2"/>
    <property type="match status" value="1"/>
</dbReference>
<dbReference type="InterPro" id="IPR011279">
    <property type="entry name" value="Chorismate_mutase_GmP"/>
</dbReference>
<evidence type="ECO:0000259" key="2">
    <source>
        <dbReference type="PROSITE" id="PS51168"/>
    </source>
</evidence>
<evidence type="ECO:0000313" key="6">
    <source>
        <dbReference type="EMBL" id="PHI15073.1"/>
    </source>
</evidence>
<reference evidence="4 8" key="4">
    <citation type="submission" date="2017-06" db="EMBL/GenBank/DDBJ databases">
        <title>Genome sequencing of Fusobacterium nucleatum subsp. polymorphum KCOM 1275 (=ChDC F310).</title>
        <authorList>
            <person name="Kook J.-K."/>
            <person name="Park S.-N."/>
            <person name="Lim Y.K."/>
            <person name="Roh H."/>
        </authorList>
    </citation>
    <scope>NUCLEOTIDE SEQUENCE [LARGE SCALE GENOMIC DNA]</scope>
    <source>
        <strain evidence="4 8">KCOM 1275</strain>
    </source>
</reference>
<keyword evidence="7" id="KW-1185">Reference proteome</keyword>
<evidence type="ECO:0000313" key="3">
    <source>
        <dbReference type="EMBL" id="ASC03796.1"/>
    </source>
</evidence>
<protein>
    <submittedName>
        <fullName evidence="3">Chorismate mutase</fullName>
    </submittedName>
</protein>
<dbReference type="EMBL" id="NIRJ01000001">
    <property type="protein sequence ID" value="PHH96305.1"/>
    <property type="molecule type" value="Genomic_DNA"/>
</dbReference>
<dbReference type="InterPro" id="IPR036263">
    <property type="entry name" value="Chorismate_II_sf"/>
</dbReference>
<dbReference type="EMBL" id="CP021934">
    <property type="protein sequence ID" value="ASC03796.1"/>
    <property type="molecule type" value="Genomic_DNA"/>
</dbReference>
<dbReference type="GO" id="GO:0009697">
    <property type="term" value="P:salicylic acid biosynthetic process"/>
    <property type="evidence" value="ECO:0007669"/>
    <property type="project" value="TreeGrafter"/>
</dbReference>
<evidence type="ECO:0000313" key="10">
    <source>
        <dbReference type="Proteomes" id="UP000225199"/>
    </source>
</evidence>
<proteinExistence type="predicted"/>
<feature type="domain" description="Chorismate mutase" evidence="2">
    <location>
        <begin position="1"/>
        <end position="86"/>
    </location>
</feature>
<dbReference type="PROSITE" id="PS51168">
    <property type="entry name" value="CHORISMATE_MUT_2"/>
    <property type="match status" value="1"/>
</dbReference>
<dbReference type="NCBIfam" id="TIGR01805">
    <property type="entry name" value="CM_mono_grmpos"/>
    <property type="match status" value="1"/>
</dbReference>
<name>A0A1Z3CM24_FUSNP</name>
<dbReference type="GO" id="GO:0004106">
    <property type="term" value="F:chorismate mutase activity"/>
    <property type="evidence" value="ECO:0007669"/>
    <property type="project" value="InterPro"/>
</dbReference>
<organism evidence="3 7">
    <name type="scientific">Fusobacterium nucleatum subsp. polymorphum</name>
    <name type="common">Fusobacterium polymorphum</name>
    <dbReference type="NCBI Taxonomy" id="76857"/>
    <lineage>
        <taxon>Bacteria</taxon>
        <taxon>Fusobacteriati</taxon>
        <taxon>Fusobacteriota</taxon>
        <taxon>Fusobacteriia</taxon>
        <taxon>Fusobacteriales</taxon>
        <taxon>Fusobacteriaceae</taxon>
        <taxon>Fusobacterium</taxon>
    </lineage>
</organism>
<sequence>MMIELELMRKKIDEIDDKLLALFKERLEVSKKIGLLKKKYKMEIFDPQREQEIIDGCTQNISEDEKVYVEKFLRNLMDISKEVQSK</sequence>
<dbReference type="GO" id="GO:0046417">
    <property type="term" value="P:chorismate metabolic process"/>
    <property type="evidence" value="ECO:0007669"/>
    <property type="project" value="InterPro"/>
</dbReference>
<evidence type="ECO:0000313" key="8">
    <source>
        <dbReference type="Proteomes" id="UP000197638"/>
    </source>
</evidence>
<dbReference type="Proteomes" id="UP000225199">
    <property type="component" value="Unassembled WGS sequence"/>
</dbReference>
<keyword evidence="1" id="KW-0413">Isomerase</keyword>
<dbReference type="Pfam" id="PF01817">
    <property type="entry name" value="CM_2"/>
    <property type="match status" value="1"/>
</dbReference>
<dbReference type="PANTHER" id="PTHR38041:SF1">
    <property type="entry name" value="CHORISMATE MUTASE"/>
    <property type="match status" value="1"/>
</dbReference>
<dbReference type="AlphaFoldDB" id="A0A1Z3CM24"/>
<evidence type="ECO:0000313" key="4">
    <source>
        <dbReference type="EMBL" id="ASG28898.1"/>
    </source>
</evidence>
<dbReference type="EMBL" id="CP022123">
    <property type="protein sequence ID" value="ASG28898.1"/>
    <property type="molecule type" value="Genomic_DNA"/>
</dbReference>
<dbReference type="EMBL" id="NIRO01000008">
    <property type="protein sequence ID" value="PHI15073.1"/>
    <property type="molecule type" value="Genomic_DNA"/>
</dbReference>
<evidence type="ECO:0000313" key="7">
    <source>
        <dbReference type="Proteomes" id="UP000196759"/>
    </source>
</evidence>
<dbReference type="InterPro" id="IPR002701">
    <property type="entry name" value="CM_II_prokaryot"/>
</dbReference>
<accession>A0A1Z3CM24</accession>